<keyword evidence="1" id="KW-0808">Transferase</keyword>
<evidence type="ECO:0000313" key="2">
    <source>
        <dbReference type="Proteomes" id="UP001165960"/>
    </source>
</evidence>
<comment type="caution">
    <text evidence="1">The sequence shown here is derived from an EMBL/GenBank/DDBJ whole genome shotgun (WGS) entry which is preliminary data.</text>
</comment>
<name>A0ACC2TQT5_9FUNG</name>
<dbReference type="Proteomes" id="UP001165960">
    <property type="component" value="Unassembled WGS sequence"/>
</dbReference>
<keyword evidence="1" id="KW-0548">Nucleotidyltransferase</keyword>
<keyword evidence="1" id="KW-0239">DNA-directed DNA polymerase</keyword>
<sequence length="1404" mass="158238">MSRRPTRASTKKVPNPALEKLRKIKDGEATHLDLLETKDDELYEEVDTREYLLRRQRENKFIEDDDGSGYVDHGQVEYNYSDEEEELPNLKKAGDKRKKPIKESKELEVRPGEQLLNYFQPGSKLGHTKKAKPMDTDALMGDIFKKLESEIEQFSGKKPALPFASALPRKSAPLPSVAPTVPESPLTRLNAALGTTSIPLKREPAEEIIIEPKAFSPVLPSAKAELISQADFDDLDDVCMDIDIPTISAESVPEEPKWKALQAEMFTTPIETKVESVQVPAEMNQDENVRYLYWIDAYAQENNGHVYVMGKMLDPEKRKLVSCCVVVTNIQRNVYLLPDPPIAGPPETEDEEEEERINEERTARVMAISDEILPKWSKVYANLDFELSLVSRSYSFDTPANIPKEAHYVKMTYPAVGKECAFATGLKGHTFRHVFGSNTTALELFLVKRKIMGPGWLRIEGAVPSASSRSHCKLEFEVDNPKRITPVTQKEMASLKLVPPPLDVMSINIKTVLNPKTNANELAVINLIVFPNVDLDDDTPAIKRPAVRIAAIRQLPNTFVSDQVKETLVKQGFECEIVQTEQALLNYMLSRFAFYDPDVLVGHSFLEFTLAVLLARMDALQVATWARLGRLRRTKIPKSCLGSGQMAAFQQRNLINGRLLCDTYHGAKDTVKSKNYSLGQLCSSHLSHEREDIPIDAVASYYSQEDALVHLVLHGSFDAYLQAALMFKLQLLPLSRQLTMLAGNLWNHTMMGARAKRNEFLLLHEFHKKKFICPDRQQHKGEESTGAQDQPARRKAAYLGGLVLEPKRGLYESLILLLDFNSLYPSIIQEYNICFTTVERDPSNEDTLPDVPSKDTSTGLLPEILKKLIQQRSEVKKLLKDKDITPSKAVELDIKQKALKLTANSMYGCLGYPLSRFYAKQLAMLITSKGREALQSTVELATSEGLEIIYGDTDSIMINTHTQEVAVANQLARNFKAKVNQSYSKLEIDIDGIFRRLLLLQKKKYAALLLQERRLPNGTVDYTTTVEAKGLDIVRREFCDLSHTMSEVVLKHILSGADKDTTVQLIYDYLTSICQQIRSGAIPPERFIIYKSISKDLVKYADAASQPHVQVALRLQKQQGFAVGKGSTIDYIICLTDDPSKPYAQRAFSADEASKDSSLQVDYDWYISRQLLPPITRLCEPIDGITMSQLAESLGLDGSKFIAYQNSAHSETIFDNLVSQEQRFQDIAKLPITCVRCPGTVVIEHFAAVVDDKPQLALVCPDCQTPLTPQYLLNKIQLDIRAQIHHFNMNWTECNEPICRRRTRSIASNSTTRACLRPGCEGTMQLTFSPRQLYDHIAFYMHLFDERAILTSLTKKGISPATAQTFMNSHQAVRKPIASMIESHLKLNARRFVNLGWLFKANRV</sequence>
<reference evidence="1" key="1">
    <citation type="submission" date="2022-04" db="EMBL/GenBank/DDBJ databases">
        <title>Genome of the entomopathogenic fungus Entomophthora muscae.</title>
        <authorList>
            <person name="Elya C."/>
            <person name="Lovett B.R."/>
            <person name="Lee E."/>
            <person name="Macias A.M."/>
            <person name="Hajek A.E."/>
            <person name="De Bivort B.L."/>
            <person name="Kasson M.T."/>
            <person name="De Fine Licht H.H."/>
            <person name="Stajich J.E."/>
        </authorList>
    </citation>
    <scope>NUCLEOTIDE SEQUENCE</scope>
    <source>
        <strain evidence="1">Berkeley</strain>
    </source>
</reference>
<dbReference type="EC" id="2.7.7.7" evidence="1"/>
<organism evidence="1 2">
    <name type="scientific">Entomophthora muscae</name>
    <dbReference type="NCBI Taxonomy" id="34485"/>
    <lineage>
        <taxon>Eukaryota</taxon>
        <taxon>Fungi</taxon>
        <taxon>Fungi incertae sedis</taxon>
        <taxon>Zoopagomycota</taxon>
        <taxon>Entomophthoromycotina</taxon>
        <taxon>Entomophthoromycetes</taxon>
        <taxon>Entomophthorales</taxon>
        <taxon>Entomophthoraceae</taxon>
        <taxon>Entomophthora</taxon>
    </lineage>
</organism>
<accession>A0ACC2TQT5</accession>
<protein>
    <submittedName>
        <fullName evidence="1">DNA-directed DNA polymerase alpha catalytic subunit pol1</fullName>
        <ecNumber evidence="1">2.7.7.7</ecNumber>
    </submittedName>
</protein>
<gene>
    <name evidence="1" type="primary">POL1_1</name>
    <name evidence="1" type="ORF">DSO57_1020311</name>
</gene>
<dbReference type="EMBL" id="QTSX02002224">
    <property type="protein sequence ID" value="KAJ9077048.1"/>
    <property type="molecule type" value="Genomic_DNA"/>
</dbReference>
<evidence type="ECO:0000313" key="1">
    <source>
        <dbReference type="EMBL" id="KAJ9077048.1"/>
    </source>
</evidence>
<proteinExistence type="predicted"/>
<keyword evidence="2" id="KW-1185">Reference proteome</keyword>